<feature type="transmembrane region" description="Helical" evidence="10">
    <location>
        <begin position="6"/>
        <end position="25"/>
    </location>
</feature>
<keyword evidence="6 10" id="KW-0812">Transmembrane</keyword>
<keyword evidence="12" id="KW-1185">Reference proteome</keyword>
<comment type="caution">
    <text evidence="11">The sequence shown here is derived from an EMBL/GenBank/DDBJ whole genome shotgun (WGS) entry which is preliminary data.</text>
</comment>
<keyword evidence="8 10" id="KW-0472">Membrane</keyword>
<dbReference type="PANTHER" id="PTHR43630:SF1">
    <property type="entry name" value="POLY-BETA-1,6-N-ACETYL-D-GLUCOSAMINE SYNTHASE"/>
    <property type="match status" value="1"/>
</dbReference>
<evidence type="ECO:0000256" key="9">
    <source>
        <dbReference type="NCBIfam" id="TIGR03937"/>
    </source>
</evidence>
<protein>
    <recommendedName>
        <fullName evidence="9 10">Poly-beta-1,6-N-acetyl-D-glucosamine synthase</fullName>
        <shortName evidence="10">Poly-beta-1,6-GlcNAc synthase</shortName>
        <ecNumber evidence="10">2.4.1.-</ecNumber>
    </recommendedName>
</protein>
<dbReference type="PANTHER" id="PTHR43630">
    <property type="entry name" value="POLY-BETA-1,6-N-ACETYL-D-GLUCOSAMINE SYNTHASE"/>
    <property type="match status" value="1"/>
</dbReference>
<dbReference type="EMBL" id="JQBS01000024">
    <property type="protein sequence ID" value="KRN56651.1"/>
    <property type="molecule type" value="Genomic_DNA"/>
</dbReference>
<dbReference type="GeneID" id="89589977"/>
<feature type="transmembrane region" description="Helical" evidence="10">
    <location>
        <begin position="360"/>
        <end position="380"/>
    </location>
</feature>
<dbReference type="EC" id="2.4.1.-" evidence="10"/>
<dbReference type="GO" id="GO:0008375">
    <property type="term" value="F:acetylglucosaminyltransferase activity"/>
    <property type="evidence" value="ECO:0007669"/>
    <property type="project" value="UniProtKB-UniRule"/>
</dbReference>
<evidence type="ECO:0000256" key="8">
    <source>
        <dbReference type="ARBA" id="ARBA00023136"/>
    </source>
</evidence>
<sequence length="405" mass="46452">MIYLLFFYPIFMSLIWIVFSIVFFIKSEVSFKKKTTSKPFISILIPCYNEEAHIDKTINQLLTTIDYPNYEIITINDGSSDNTLKHLINLTNQYQNIRVCNVETNLGKAHALIQGAIFSKAEFLLCLDADATVDKHALHAMVQNFLGKSNQDVGAVTGNPIVKNRKTFIGKIQTVEFLSIIGLIKRAQSIFGTLNTVSGVCVMFRKGALLDVGWWDQECITEDISITWRLQRKHWRILFEPDAVCWMLVPEKLSSLFKQRLRWSQGGIEVLLKNADIFLERQFNFGLIVLYLEQLSSIIWSILWYSLLPVILAKGIIFRDIQMITLILTVIITVFSIFQYLLSIFINLKYDFKLLGTSFFAIWYILLYWVINPITLLIAIPYGIRTYLKGGQAVWESPDRGGGNG</sequence>
<evidence type="ECO:0000256" key="10">
    <source>
        <dbReference type="RuleBase" id="RU364028"/>
    </source>
</evidence>
<evidence type="ECO:0000313" key="11">
    <source>
        <dbReference type="EMBL" id="KRN56651.1"/>
    </source>
</evidence>
<dbReference type="Pfam" id="PF13641">
    <property type="entry name" value="Glyco_tranf_2_3"/>
    <property type="match status" value="1"/>
</dbReference>
<evidence type="ECO:0000256" key="5">
    <source>
        <dbReference type="ARBA" id="ARBA00022679"/>
    </source>
</evidence>
<accession>A0A0R2HW17</accession>
<evidence type="ECO:0000256" key="7">
    <source>
        <dbReference type="ARBA" id="ARBA00022989"/>
    </source>
</evidence>
<dbReference type="AlphaFoldDB" id="A0A0R2HW17"/>
<evidence type="ECO:0000256" key="2">
    <source>
        <dbReference type="ARBA" id="ARBA00006739"/>
    </source>
</evidence>
<dbReference type="Gene3D" id="3.90.550.10">
    <property type="entry name" value="Spore Coat Polysaccharide Biosynthesis Protein SpsA, Chain A"/>
    <property type="match status" value="1"/>
</dbReference>
<feature type="transmembrane region" description="Helical" evidence="10">
    <location>
        <begin position="298"/>
        <end position="317"/>
    </location>
</feature>
<keyword evidence="5 10" id="KW-0808">Transferase</keyword>
<keyword evidence="7 10" id="KW-1133">Transmembrane helix</keyword>
<comment type="subcellular location">
    <subcellularLocation>
        <location evidence="1 10">Cell membrane</location>
        <topology evidence="1 10">Multi-pass membrane protein</topology>
    </subcellularLocation>
</comment>
<keyword evidence="4 10" id="KW-0328">Glycosyltransferase</keyword>
<feature type="transmembrane region" description="Helical" evidence="10">
    <location>
        <begin position="324"/>
        <end position="348"/>
    </location>
</feature>
<comment type="similarity">
    <text evidence="2 10">Belongs to the glycosyltransferase 2 family.</text>
</comment>
<dbReference type="SUPFAM" id="SSF53448">
    <property type="entry name" value="Nucleotide-diphospho-sugar transferases"/>
    <property type="match status" value="1"/>
</dbReference>
<dbReference type="CDD" id="cd06423">
    <property type="entry name" value="CESA_like"/>
    <property type="match status" value="1"/>
</dbReference>
<reference evidence="11 12" key="1">
    <citation type="journal article" date="2015" name="Genome Announc.">
        <title>Expanding the biotechnology potential of lactobacilli through comparative genomics of 213 strains and associated genera.</title>
        <authorList>
            <person name="Sun Z."/>
            <person name="Harris H.M."/>
            <person name="McCann A."/>
            <person name="Guo C."/>
            <person name="Argimon S."/>
            <person name="Zhang W."/>
            <person name="Yang X."/>
            <person name="Jeffery I.B."/>
            <person name="Cooney J.C."/>
            <person name="Kagawa T.F."/>
            <person name="Liu W."/>
            <person name="Song Y."/>
            <person name="Salvetti E."/>
            <person name="Wrobel A."/>
            <person name="Rasinkangas P."/>
            <person name="Parkhill J."/>
            <person name="Rea M.C."/>
            <person name="O'Sullivan O."/>
            <person name="Ritari J."/>
            <person name="Douillard F.P."/>
            <person name="Paul Ross R."/>
            <person name="Yang R."/>
            <person name="Briner A.E."/>
            <person name="Felis G.E."/>
            <person name="de Vos W.M."/>
            <person name="Barrangou R."/>
            <person name="Klaenhammer T.R."/>
            <person name="Caufield P.W."/>
            <person name="Cui Y."/>
            <person name="Zhang H."/>
            <person name="O'Toole P.W."/>
        </authorList>
    </citation>
    <scope>NUCLEOTIDE SEQUENCE [LARGE SCALE GENOMIC DNA]</scope>
    <source>
        <strain evidence="11 12">DSM 20623</strain>
    </source>
</reference>
<dbReference type="GO" id="GO:0005886">
    <property type="term" value="C:plasma membrane"/>
    <property type="evidence" value="ECO:0007669"/>
    <property type="project" value="UniProtKB-SubCell"/>
</dbReference>
<dbReference type="InterPro" id="IPR029044">
    <property type="entry name" value="Nucleotide-diphossugar_trans"/>
</dbReference>
<dbReference type="NCBIfam" id="TIGR03937">
    <property type="entry name" value="PgaC_IcaA"/>
    <property type="match status" value="1"/>
</dbReference>
<dbReference type="InterPro" id="IPR023853">
    <property type="entry name" value="PGA_PgaC/IcaA"/>
</dbReference>
<evidence type="ECO:0000256" key="1">
    <source>
        <dbReference type="ARBA" id="ARBA00004651"/>
    </source>
</evidence>
<dbReference type="PATRIC" id="fig|1449336.4.peg.920"/>
<evidence type="ECO:0000256" key="3">
    <source>
        <dbReference type="ARBA" id="ARBA00022475"/>
    </source>
</evidence>
<dbReference type="Proteomes" id="UP000051658">
    <property type="component" value="Unassembled WGS sequence"/>
</dbReference>
<evidence type="ECO:0000313" key="12">
    <source>
        <dbReference type="Proteomes" id="UP000051658"/>
    </source>
</evidence>
<name>A0A0R2HW17_CARDV</name>
<evidence type="ECO:0000256" key="6">
    <source>
        <dbReference type="ARBA" id="ARBA00022692"/>
    </source>
</evidence>
<gene>
    <name evidence="11" type="ORF">IV74_GL000899</name>
</gene>
<keyword evidence="3 10" id="KW-1003">Cell membrane</keyword>
<dbReference type="eggNOG" id="COG1215">
    <property type="taxonomic scope" value="Bacteria"/>
</dbReference>
<dbReference type="GO" id="GO:0043708">
    <property type="term" value="P:cell adhesion involved in biofilm formation"/>
    <property type="evidence" value="ECO:0007669"/>
    <property type="project" value="InterPro"/>
</dbReference>
<proteinExistence type="inferred from homology"/>
<evidence type="ECO:0000256" key="4">
    <source>
        <dbReference type="ARBA" id="ARBA00022676"/>
    </source>
</evidence>
<dbReference type="RefSeq" id="WP_034573007.1">
    <property type="nucleotide sequence ID" value="NZ_JQBS01000024.1"/>
</dbReference>
<organism evidence="11 12">
    <name type="scientific">Carnobacterium divergens DSM 20623</name>
    <dbReference type="NCBI Taxonomy" id="1449336"/>
    <lineage>
        <taxon>Bacteria</taxon>
        <taxon>Bacillati</taxon>
        <taxon>Bacillota</taxon>
        <taxon>Bacilli</taxon>
        <taxon>Lactobacillales</taxon>
        <taxon>Carnobacteriaceae</taxon>
        <taxon>Carnobacterium</taxon>
    </lineage>
</organism>